<evidence type="ECO:0000313" key="8">
    <source>
        <dbReference type="Proteomes" id="UP000324678"/>
    </source>
</evidence>
<reference evidence="7 8" key="1">
    <citation type="submission" date="2019-09" db="EMBL/GenBank/DDBJ databases">
        <title>Genome sequencing of strain KACC 19306.</title>
        <authorList>
            <person name="Heo J."/>
            <person name="Kim S.-J."/>
            <person name="Kim J.-S."/>
            <person name="Hong S.-B."/>
            <person name="Kwon S.-W."/>
        </authorList>
    </citation>
    <scope>NUCLEOTIDE SEQUENCE [LARGE SCALE GENOMIC DNA]</scope>
    <source>
        <strain evidence="7 8">KACC 19306</strain>
    </source>
</reference>
<keyword evidence="2 5" id="KW-0812">Transmembrane</keyword>
<dbReference type="InterPro" id="IPR004481">
    <property type="entry name" value="K/Na/Ca-exchanger"/>
</dbReference>
<dbReference type="Proteomes" id="UP000324678">
    <property type="component" value="Chromosome"/>
</dbReference>
<dbReference type="GO" id="GO:0008273">
    <property type="term" value="F:calcium, potassium:sodium antiporter activity"/>
    <property type="evidence" value="ECO:0007669"/>
    <property type="project" value="TreeGrafter"/>
</dbReference>
<dbReference type="PANTHER" id="PTHR10846">
    <property type="entry name" value="SODIUM/POTASSIUM/CALCIUM EXCHANGER"/>
    <property type="match status" value="1"/>
</dbReference>
<dbReference type="RefSeq" id="WP_149160080.1">
    <property type="nucleotide sequence ID" value="NZ_CP043505.1"/>
</dbReference>
<sequence>MPPVVWLILGLVALVIGAELVVRSGARLARRLGIPPIVVGLTVVSIGTSLPELAVGIDSVRVGAGSLAVGNIAGTNVVNILLILGLSAAIRPLAVGLQTLRLDLPMMGGAALLLYLFAVDGVLDVWEGVPLVLFAIVYTLLLVRWTRRESSFVAAEFAEEYPAEPEASGSARTVHTVRATVMQAIVLVAGIAVTILGADWLVDGAVEVASALGVSDALIGLTIVAIGTSAPELATTIISTIRGERDIAIGNLIGSSIYNLTIILGVTLLVAPGAVPIEPELVLIDLPIMVAVSFALAPIMLSGRRVSRLEGSLMVTAYLIYLGFLVVART</sequence>
<feature type="transmembrane region" description="Helical" evidence="5">
    <location>
        <begin position="311"/>
        <end position="328"/>
    </location>
</feature>
<feature type="transmembrane region" description="Helical" evidence="5">
    <location>
        <begin position="248"/>
        <end position="275"/>
    </location>
</feature>
<dbReference type="GO" id="GO:0005886">
    <property type="term" value="C:plasma membrane"/>
    <property type="evidence" value="ECO:0007669"/>
    <property type="project" value="TreeGrafter"/>
</dbReference>
<evidence type="ECO:0000256" key="3">
    <source>
        <dbReference type="ARBA" id="ARBA00022989"/>
    </source>
</evidence>
<evidence type="ECO:0000313" key="7">
    <source>
        <dbReference type="EMBL" id="QEO14058.1"/>
    </source>
</evidence>
<evidence type="ECO:0000259" key="6">
    <source>
        <dbReference type="Pfam" id="PF01699"/>
    </source>
</evidence>
<protein>
    <submittedName>
        <fullName evidence="7">Calcium/sodium antiporter</fullName>
    </submittedName>
</protein>
<feature type="transmembrane region" description="Helical" evidence="5">
    <location>
        <begin position="67"/>
        <end position="90"/>
    </location>
</feature>
<proteinExistence type="predicted"/>
<dbReference type="KEGG" id="ail:FLP10_06195"/>
<feature type="domain" description="Sodium/calcium exchanger membrane region" evidence="6">
    <location>
        <begin position="184"/>
        <end position="326"/>
    </location>
</feature>
<feature type="transmembrane region" description="Helical" evidence="5">
    <location>
        <begin position="102"/>
        <end position="119"/>
    </location>
</feature>
<dbReference type="Gene3D" id="6.10.280.80">
    <property type="entry name" value="NCX, peripheral helical region"/>
    <property type="match status" value="1"/>
</dbReference>
<dbReference type="Gene3D" id="1.20.1420.30">
    <property type="entry name" value="NCX, central ion-binding region"/>
    <property type="match status" value="2"/>
</dbReference>
<dbReference type="GO" id="GO:0006874">
    <property type="term" value="P:intracellular calcium ion homeostasis"/>
    <property type="evidence" value="ECO:0007669"/>
    <property type="project" value="TreeGrafter"/>
</dbReference>
<organism evidence="7 8">
    <name type="scientific">Agromyces intestinalis</name>
    <dbReference type="NCBI Taxonomy" id="2592652"/>
    <lineage>
        <taxon>Bacteria</taxon>
        <taxon>Bacillati</taxon>
        <taxon>Actinomycetota</taxon>
        <taxon>Actinomycetes</taxon>
        <taxon>Micrococcales</taxon>
        <taxon>Microbacteriaceae</taxon>
        <taxon>Agromyces</taxon>
    </lineage>
</organism>
<dbReference type="PANTHER" id="PTHR10846:SF8">
    <property type="entry name" value="INNER MEMBRANE PROTEIN YRBG"/>
    <property type="match status" value="1"/>
</dbReference>
<evidence type="ECO:0000256" key="4">
    <source>
        <dbReference type="ARBA" id="ARBA00023136"/>
    </source>
</evidence>
<dbReference type="EMBL" id="CP043505">
    <property type="protein sequence ID" value="QEO14058.1"/>
    <property type="molecule type" value="Genomic_DNA"/>
</dbReference>
<comment type="subcellular location">
    <subcellularLocation>
        <location evidence="1">Membrane</location>
        <topology evidence="1">Multi-pass membrane protein</topology>
    </subcellularLocation>
</comment>
<keyword evidence="3 5" id="KW-1133">Transmembrane helix</keyword>
<feature type="domain" description="Sodium/calcium exchanger membrane region" evidence="6">
    <location>
        <begin position="4"/>
        <end position="142"/>
    </location>
</feature>
<accession>A0A5C1YEF3</accession>
<evidence type="ECO:0000256" key="2">
    <source>
        <dbReference type="ARBA" id="ARBA00022692"/>
    </source>
</evidence>
<dbReference type="NCBIfam" id="TIGR00367">
    <property type="entry name" value="calcium/sodium antiporter"/>
    <property type="match status" value="1"/>
</dbReference>
<dbReference type="InterPro" id="IPR004837">
    <property type="entry name" value="NaCa_Exmemb"/>
</dbReference>
<feature type="transmembrane region" description="Helical" evidence="5">
    <location>
        <begin position="6"/>
        <end position="22"/>
    </location>
</feature>
<evidence type="ECO:0000256" key="5">
    <source>
        <dbReference type="SAM" id="Phobius"/>
    </source>
</evidence>
<dbReference type="GO" id="GO:0005262">
    <property type="term" value="F:calcium channel activity"/>
    <property type="evidence" value="ECO:0007669"/>
    <property type="project" value="TreeGrafter"/>
</dbReference>
<dbReference type="AlphaFoldDB" id="A0A5C1YEF3"/>
<keyword evidence="4 5" id="KW-0472">Membrane</keyword>
<keyword evidence="8" id="KW-1185">Reference proteome</keyword>
<dbReference type="Pfam" id="PF01699">
    <property type="entry name" value="Na_Ca_ex"/>
    <property type="match status" value="2"/>
</dbReference>
<dbReference type="OrthoDB" id="9794225at2"/>
<feature type="transmembrane region" description="Helical" evidence="5">
    <location>
        <begin position="125"/>
        <end position="143"/>
    </location>
</feature>
<evidence type="ECO:0000256" key="1">
    <source>
        <dbReference type="ARBA" id="ARBA00004141"/>
    </source>
</evidence>
<feature type="transmembrane region" description="Helical" evidence="5">
    <location>
        <begin position="281"/>
        <end position="299"/>
    </location>
</feature>
<name>A0A5C1YEF3_9MICO</name>
<gene>
    <name evidence="7" type="ORF">FLP10_06195</name>
</gene>
<feature type="transmembrane region" description="Helical" evidence="5">
    <location>
        <begin position="181"/>
        <end position="202"/>
    </location>
</feature>
<feature type="transmembrane region" description="Helical" evidence="5">
    <location>
        <begin position="34"/>
        <end position="55"/>
    </location>
</feature>
<dbReference type="InterPro" id="IPR044880">
    <property type="entry name" value="NCX_ion-bd_dom_sf"/>
</dbReference>